<feature type="compositionally biased region" description="Polar residues" evidence="1">
    <location>
        <begin position="205"/>
        <end position="221"/>
    </location>
</feature>
<protein>
    <submittedName>
        <fullName evidence="3">Uncharacterized protein</fullName>
    </submittedName>
</protein>
<feature type="compositionally biased region" description="Low complexity" evidence="1">
    <location>
        <begin position="295"/>
        <end position="307"/>
    </location>
</feature>
<evidence type="ECO:0000313" key="4">
    <source>
        <dbReference type="Proteomes" id="UP000703661"/>
    </source>
</evidence>
<accession>A0A9P6T0P9</accession>
<dbReference type="EMBL" id="JAAAID010000525">
    <property type="protein sequence ID" value="KAG0016532.1"/>
    <property type="molecule type" value="Genomic_DNA"/>
</dbReference>
<keyword evidence="4" id="KW-1185">Reference proteome</keyword>
<comment type="caution">
    <text evidence="3">The sequence shown here is derived from an EMBL/GenBank/DDBJ whole genome shotgun (WGS) entry which is preliminary data.</text>
</comment>
<evidence type="ECO:0000256" key="1">
    <source>
        <dbReference type="SAM" id="MobiDB-lite"/>
    </source>
</evidence>
<keyword evidence="2" id="KW-0472">Membrane</keyword>
<feature type="compositionally biased region" description="Basic and acidic residues" evidence="1">
    <location>
        <begin position="325"/>
        <end position="335"/>
    </location>
</feature>
<gene>
    <name evidence="3" type="ORF">BGZ80_009149</name>
</gene>
<organism evidence="3 4">
    <name type="scientific">Entomortierella chlamydospora</name>
    <dbReference type="NCBI Taxonomy" id="101097"/>
    <lineage>
        <taxon>Eukaryota</taxon>
        <taxon>Fungi</taxon>
        <taxon>Fungi incertae sedis</taxon>
        <taxon>Mucoromycota</taxon>
        <taxon>Mortierellomycotina</taxon>
        <taxon>Mortierellomycetes</taxon>
        <taxon>Mortierellales</taxon>
        <taxon>Mortierellaceae</taxon>
        <taxon>Entomortierella</taxon>
    </lineage>
</organism>
<sequence>MAPSSCFVDPMECIFEKPSIQILQKRAPPPPDDAPTTGAIPPVSHTVVIASAVAGTVLLILSISFIYCCMRKRRASRRIGQLQKFLPTFMDQEKTEKYFQKQGSSTTLVATPSLKEKELVPPSNAHHRTRSVPVAFAKGVTDHRNRQLERDGSLGQFQQISLVSEETVLEKDEPELTRSSSGRSTRARSSTTTVASPAAVKSSLHRSVSLNKRSSQRTAGSRSDPMEEEEVDQSERFPEGESLVAPNRFSTLLDFGNGNNRFSAQSIIDMDPNFDPTRFSSASIMFDAKRLSNASISSEDSVSTNSSDEFRKNLPPHQLQPSFHSHVDTPIERSNEVSAEAPAPMAPNHPSYSGDKQELEEDEEYIPQPPNFYNTQVQDHQRQPYPPMHQNRPMAMPTPMHMSMPMPMPVPIPTPAVTPGSQGRTGSPLPPLPPRIMLSKPHVGQEMSMVVDDRGASH</sequence>
<feature type="compositionally biased region" description="Low complexity" evidence="1">
    <location>
        <begin position="177"/>
        <end position="202"/>
    </location>
</feature>
<keyword evidence="2" id="KW-1133">Transmembrane helix</keyword>
<name>A0A9P6T0P9_9FUNG</name>
<dbReference type="AlphaFoldDB" id="A0A9P6T0P9"/>
<proteinExistence type="predicted"/>
<reference evidence="3" key="1">
    <citation type="journal article" date="2020" name="Fungal Divers.">
        <title>Resolving the Mortierellaceae phylogeny through synthesis of multi-gene phylogenetics and phylogenomics.</title>
        <authorList>
            <person name="Vandepol N."/>
            <person name="Liber J."/>
            <person name="Desiro A."/>
            <person name="Na H."/>
            <person name="Kennedy M."/>
            <person name="Barry K."/>
            <person name="Grigoriev I.V."/>
            <person name="Miller A.N."/>
            <person name="O'Donnell K."/>
            <person name="Stajich J.E."/>
            <person name="Bonito G."/>
        </authorList>
    </citation>
    <scope>NUCLEOTIDE SEQUENCE</scope>
    <source>
        <strain evidence="3">NRRL 2769</strain>
    </source>
</reference>
<evidence type="ECO:0000313" key="3">
    <source>
        <dbReference type="EMBL" id="KAG0016532.1"/>
    </source>
</evidence>
<evidence type="ECO:0000256" key="2">
    <source>
        <dbReference type="SAM" id="Phobius"/>
    </source>
</evidence>
<feature type="region of interest" description="Disordered" evidence="1">
    <location>
        <begin position="168"/>
        <end position="243"/>
    </location>
</feature>
<feature type="region of interest" description="Disordered" evidence="1">
    <location>
        <begin position="293"/>
        <end position="374"/>
    </location>
</feature>
<feature type="transmembrane region" description="Helical" evidence="2">
    <location>
        <begin position="47"/>
        <end position="69"/>
    </location>
</feature>
<keyword evidence="2" id="KW-0812">Transmembrane</keyword>
<dbReference type="Proteomes" id="UP000703661">
    <property type="component" value="Unassembled WGS sequence"/>
</dbReference>